<gene>
    <name evidence="3" type="ORF">B1757_03260</name>
</gene>
<dbReference type="PANTHER" id="PTHR46268">
    <property type="entry name" value="STRESS RESPONSE PROTEIN NHAX"/>
    <property type="match status" value="1"/>
</dbReference>
<name>A0A2I1DP61_9PROT</name>
<dbReference type="InterPro" id="IPR006015">
    <property type="entry name" value="Universal_stress_UspA"/>
</dbReference>
<dbReference type="PRINTS" id="PR01438">
    <property type="entry name" value="UNVRSLSTRESS"/>
</dbReference>
<dbReference type="AlphaFoldDB" id="A0A2I1DP61"/>
<dbReference type="Proteomes" id="UP000234329">
    <property type="component" value="Unassembled WGS sequence"/>
</dbReference>
<dbReference type="PANTHER" id="PTHR46268:SF6">
    <property type="entry name" value="UNIVERSAL STRESS PROTEIN UP12"/>
    <property type="match status" value="1"/>
</dbReference>
<keyword evidence="4" id="KW-1185">Reference proteome</keyword>
<dbReference type="EMBL" id="MXAV01000008">
    <property type="protein sequence ID" value="PKY11653.1"/>
    <property type="molecule type" value="Genomic_DNA"/>
</dbReference>
<evidence type="ECO:0000313" key="4">
    <source>
        <dbReference type="Proteomes" id="UP000234329"/>
    </source>
</evidence>
<reference evidence="3 4" key="1">
    <citation type="submission" date="2017-03" db="EMBL/GenBank/DDBJ databases">
        <title>Draft genime sequence of the acidophilic sulfur-oxidizing bacterium Acidithiobacillus sp. SH, isolated from seawater.</title>
        <authorList>
            <person name="Sharmin S."/>
            <person name="Tokuhisa M."/>
            <person name="Kanao T."/>
            <person name="Kamimura K."/>
        </authorList>
    </citation>
    <scope>NUCLEOTIDE SEQUENCE [LARGE SCALE GENOMIC DNA]</scope>
    <source>
        <strain evidence="3 4">SH</strain>
    </source>
</reference>
<dbReference type="OrthoDB" id="5564966at2"/>
<dbReference type="InterPro" id="IPR014729">
    <property type="entry name" value="Rossmann-like_a/b/a_fold"/>
</dbReference>
<dbReference type="InParanoid" id="A0A2I1DP61"/>
<dbReference type="SUPFAM" id="SSF52402">
    <property type="entry name" value="Adenine nucleotide alpha hydrolases-like"/>
    <property type="match status" value="1"/>
</dbReference>
<organism evidence="3 4">
    <name type="scientific">Acidithiobacillus marinus</name>
    <dbReference type="NCBI Taxonomy" id="187490"/>
    <lineage>
        <taxon>Bacteria</taxon>
        <taxon>Pseudomonadati</taxon>
        <taxon>Pseudomonadota</taxon>
        <taxon>Acidithiobacillia</taxon>
        <taxon>Acidithiobacillales</taxon>
        <taxon>Acidithiobacillaceae</taxon>
        <taxon>Acidithiobacillus</taxon>
    </lineage>
</organism>
<feature type="domain" description="UspA" evidence="2">
    <location>
        <begin position="1"/>
        <end position="141"/>
    </location>
</feature>
<accession>A0A2I1DP61</accession>
<comment type="caution">
    <text evidence="3">The sequence shown here is derived from an EMBL/GenBank/DDBJ whole genome shotgun (WGS) entry which is preliminary data.</text>
</comment>
<dbReference type="InterPro" id="IPR006016">
    <property type="entry name" value="UspA"/>
</dbReference>
<dbReference type="RefSeq" id="WP_101536960.1">
    <property type="nucleotide sequence ID" value="NZ_MXAV01000008.1"/>
</dbReference>
<dbReference type="Pfam" id="PF00582">
    <property type="entry name" value="Usp"/>
    <property type="match status" value="1"/>
</dbReference>
<evidence type="ECO:0000259" key="2">
    <source>
        <dbReference type="Pfam" id="PF00582"/>
    </source>
</evidence>
<evidence type="ECO:0000256" key="1">
    <source>
        <dbReference type="ARBA" id="ARBA00008791"/>
    </source>
</evidence>
<sequence length="141" mass="14922">MYRKIMVAYDGSASSELALQQGAELAVLMQAELHLFGAIVSTGGMAIGQAAGAEDLLGREGNALRARLAAAASTLRERGLRVEVEAVEGSPAQVIVQYAQQMHPDLLVLGHIPQFSFGHWLEGSVAKALLRSLPCSILIAK</sequence>
<dbReference type="Gene3D" id="3.40.50.620">
    <property type="entry name" value="HUPs"/>
    <property type="match status" value="1"/>
</dbReference>
<comment type="similarity">
    <text evidence="1">Belongs to the universal stress protein A family.</text>
</comment>
<dbReference type="CDD" id="cd00293">
    <property type="entry name" value="USP-like"/>
    <property type="match status" value="1"/>
</dbReference>
<evidence type="ECO:0000313" key="3">
    <source>
        <dbReference type="EMBL" id="PKY11653.1"/>
    </source>
</evidence>
<protein>
    <submittedName>
        <fullName evidence="3">Universal stress protein</fullName>
    </submittedName>
</protein>
<proteinExistence type="inferred from homology"/>